<organism evidence="1 2">
    <name type="scientific">Paramecium primaurelia</name>
    <dbReference type="NCBI Taxonomy" id="5886"/>
    <lineage>
        <taxon>Eukaryota</taxon>
        <taxon>Sar</taxon>
        <taxon>Alveolata</taxon>
        <taxon>Ciliophora</taxon>
        <taxon>Intramacronucleata</taxon>
        <taxon>Oligohymenophorea</taxon>
        <taxon>Peniculida</taxon>
        <taxon>Parameciidae</taxon>
        <taxon>Paramecium</taxon>
    </lineage>
</organism>
<accession>A0A8S1MAT3</accession>
<comment type="caution">
    <text evidence="1">The sequence shown here is derived from an EMBL/GenBank/DDBJ whole genome shotgun (WGS) entry which is preliminary data.</text>
</comment>
<evidence type="ECO:0000313" key="2">
    <source>
        <dbReference type="Proteomes" id="UP000688137"/>
    </source>
</evidence>
<name>A0A8S1MAT3_PARPR</name>
<reference evidence="1" key="1">
    <citation type="submission" date="2021-01" db="EMBL/GenBank/DDBJ databases">
        <authorList>
            <consortium name="Genoscope - CEA"/>
            <person name="William W."/>
        </authorList>
    </citation>
    <scope>NUCLEOTIDE SEQUENCE</scope>
</reference>
<dbReference type="OMA" id="HMNENPF"/>
<keyword evidence="2" id="KW-1185">Reference proteome</keyword>
<protein>
    <submittedName>
        <fullName evidence="1">Uncharacterized protein</fullName>
    </submittedName>
</protein>
<evidence type="ECO:0000313" key="1">
    <source>
        <dbReference type="EMBL" id="CAD8073676.1"/>
    </source>
</evidence>
<dbReference type="AlphaFoldDB" id="A0A8S1MAT3"/>
<proteinExistence type="predicted"/>
<gene>
    <name evidence="1" type="ORF">PPRIM_AZ9-3.1.T0510184</name>
</gene>
<dbReference type="Proteomes" id="UP000688137">
    <property type="component" value="Unassembled WGS sequence"/>
</dbReference>
<sequence>MNKCSLALQTSMLFDEQEDFQAHDCNGLGPWFKMKEKKQQVAPLLPIRVPQVRIKSQQQQKRVQQIKTERYKTERVMQVNEDPFHINKIKQNQEYIDSSPVEQIIKKHFSNKQTVFFPKSQQSSFVQKSDRSNRQIRVKKLKIYHSDIPLLNQYNYFSRLL</sequence>
<dbReference type="EMBL" id="CAJJDM010000051">
    <property type="protein sequence ID" value="CAD8073676.1"/>
    <property type="molecule type" value="Genomic_DNA"/>
</dbReference>